<evidence type="ECO:0000256" key="3">
    <source>
        <dbReference type="ARBA" id="ARBA00023295"/>
    </source>
</evidence>
<dbReference type="InterPro" id="IPR012334">
    <property type="entry name" value="Pectin_lyas_fold"/>
</dbReference>
<proteinExistence type="inferred from homology"/>
<dbReference type="Gene3D" id="2.160.20.10">
    <property type="entry name" value="Single-stranded right-handed beta-helix, Pectin lyase-like"/>
    <property type="match status" value="1"/>
</dbReference>
<comment type="caution">
    <text evidence="5">The sequence shown here is derived from an EMBL/GenBank/DDBJ whole genome shotgun (WGS) entry which is preliminary data.</text>
</comment>
<dbReference type="PANTHER" id="PTHR31339">
    <property type="entry name" value="PECTIN LYASE-RELATED"/>
    <property type="match status" value="1"/>
</dbReference>
<reference evidence="5 6" key="1">
    <citation type="submission" date="2019-10" db="EMBL/GenBank/DDBJ databases">
        <title>Description of Paenibacillus humi sp. nov.</title>
        <authorList>
            <person name="Carlier A."/>
            <person name="Qi S."/>
        </authorList>
    </citation>
    <scope>NUCLEOTIDE SEQUENCE [LARGE SCALE GENOMIC DNA]</scope>
    <source>
        <strain evidence="5 6">LMG 31461</strain>
    </source>
</reference>
<dbReference type="EMBL" id="WHNY01000045">
    <property type="protein sequence ID" value="NOU65484.1"/>
    <property type="molecule type" value="Genomic_DNA"/>
</dbReference>
<gene>
    <name evidence="5" type="ORF">GC096_15725</name>
</gene>
<dbReference type="PANTHER" id="PTHR31339:SF9">
    <property type="entry name" value="PLASMIN AND FIBRONECTIN-BINDING PROTEIN A"/>
    <property type="match status" value="1"/>
</dbReference>
<evidence type="ECO:0000313" key="6">
    <source>
        <dbReference type="Proteomes" id="UP000653578"/>
    </source>
</evidence>
<organism evidence="5 6">
    <name type="scientific">Paenibacillus plantarum</name>
    <dbReference type="NCBI Taxonomy" id="2654975"/>
    <lineage>
        <taxon>Bacteria</taxon>
        <taxon>Bacillati</taxon>
        <taxon>Bacillota</taxon>
        <taxon>Bacilli</taxon>
        <taxon>Bacillales</taxon>
        <taxon>Paenibacillaceae</taxon>
        <taxon>Paenibacillus</taxon>
    </lineage>
</organism>
<evidence type="ECO:0000256" key="1">
    <source>
        <dbReference type="ARBA" id="ARBA00008834"/>
    </source>
</evidence>
<keyword evidence="2 4" id="KW-0378">Hydrolase</keyword>
<dbReference type="Pfam" id="PF00295">
    <property type="entry name" value="Glyco_hydro_28"/>
    <property type="match status" value="1"/>
</dbReference>
<name>A0ABX1XAV1_9BACL</name>
<accession>A0ABX1XAV1</accession>
<dbReference type="Proteomes" id="UP000653578">
    <property type="component" value="Unassembled WGS sequence"/>
</dbReference>
<dbReference type="InterPro" id="IPR011050">
    <property type="entry name" value="Pectin_lyase_fold/virulence"/>
</dbReference>
<dbReference type="InterPro" id="IPR051801">
    <property type="entry name" value="GH28_Enzymes"/>
</dbReference>
<keyword evidence="3 4" id="KW-0326">Glycosidase</keyword>
<sequence length="528" mass="58515">MHVNPTKKCRLMSPIKFGMLNLLAMKPRRIIMPATIETYSVPSIYAESMYYSVKADHIGIPVISFLTDRDYDYAHFSFSGSTTITITACEPIDTYSISPLAFEIQGKVVGNKLTFDLQESRYLIVKINQLKELVLIADPLVVSAPPSTGDGIYHVVADYSADHTGTTMATSAIQAAINAANAAGGGIVYVPEGVFLIGNLILKSHVTLYLQGGAVLRASDYKEDYTVDFHKDSLDMDGTWLIQTEPYSTNIVITGRGTIDGNGSWLRANQRFISNLIVPLQTSNFTIDGIIGRDAGLWALIPTRSNHVKITNYKGFQSLVDYEDDAIDIVESQHVQVTHTIAISEDDPFSTKTWNEATDIARNWPGSPQMLENVTFDDCIAWTCCAAFKVGMGVEQAQRNVAFTNSYVYQASRALAIHHRFGTSTADNITFENIDIEQVIYTRNGPYWLQLEIEESGRGIGPVTHVLLKNIKVRDQGRLPSIIRGTEPFLIEGVTFDQIYMLGSTKSAATLEEMNIHINELCVLQDIR</sequence>
<evidence type="ECO:0000256" key="4">
    <source>
        <dbReference type="RuleBase" id="RU361169"/>
    </source>
</evidence>
<protein>
    <recommendedName>
        <fullName evidence="7">Pectate lyase superfamily protein domain-containing protein</fullName>
    </recommendedName>
</protein>
<dbReference type="SUPFAM" id="SSF51126">
    <property type="entry name" value="Pectin lyase-like"/>
    <property type="match status" value="1"/>
</dbReference>
<dbReference type="InterPro" id="IPR000743">
    <property type="entry name" value="Glyco_hydro_28"/>
</dbReference>
<evidence type="ECO:0000313" key="5">
    <source>
        <dbReference type="EMBL" id="NOU65484.1"/>
    </source>
</evidence>
<evidence type="ECO:0000256" key="2">
    <source>
        <dbReference type="ARBA" id="ARBA00022801"/>
    </source>
</evidence>
<comment type="similarity">
    <text evidence="1 4">Belongs to the glycosyl hydrolase 28 family.</text>
</comment>
<evidence type="ECO:0008006" key="7">
    <source>
        <dbReference type="Google" id="ProtNLM"/>
    </source>
</evidence>
<keyword evidence="6" id="KW-1185">Reference proteome</keyword>